<sequence>MVYRDTVIAATGCSPAQLMMGRHIRTTLPTLPTALRSRWPNPDLVRQRDCDRYHGVCPLRPLSPGDTVRVRTDNEKSWTNT</sequence>
<proteinExistence type="predicted"/>
<dbReference type="EMBL" id="JAODUO010000146">
    <property type="protein sequence ID" value="KAK2188034.1"/>
    <property type="molecule type" value="Genomic_DNA"/>
</dbReference>
<name>A0AAD9P4R2_RIDPI</name>
<evidence type="ECO:0000313" key="2">
    <source>
        <dbReference type="Proteomes" id="UP001209878"/>
    </source>
</evidence>
<accession>A0AAD9P4R2</accession>
<organism evidence="1 2">
    <name type="scientific">Ridgeia piscesae</name>
    <name type="common">Tubeworm</name>
    <dbReference type="NCBI Taxonomy" id="27915"/>
    <lineage>
        <taxon>Eukaryota</taxon>
        <taxon>Metazoa</taxon>
        <taxon>Spiralia</taxon>
        <taxon>Lophotrochozoa</taxon>
        <taxon>Annelida</taxon>
        <taxon>Polychaeta</taxon>
        <taxon>Sedentaria</taxon>
        <taxon>Canalipalpata</taxon>
        <taxon>Sabellida</taxon>
        <taxon>Siboglinidae</taxon>
        <taxon>Ridgeia</taxon>
    </lineage>
</organism>
<gene>
    <name evidence="1" type="ORF">NP493_146g02002</name>
</gene>
<reference evidence="1" key="1">
    <citation type="journal article" date="2023" name="Mol. Biol. Evol.">
        <title>Third-Generation Sequencing Reveals the Adaptive Role of the Epigenome in Three Deep-Sea Polychaetes.</title>
        <authorList>
            <person name="Perez M."/>
            <person name="Aroh O."/>
            <person name="Sun Y."/>
            <person name="Lan Y."/>
            <person name="Juniper S.K."/>
            <person name="Young C.R."/>
            <person name="Angers B."/>
            <person name="Qian P.Y."/>
        </authorList>
    </citation>
    <scope>NUCLEOTIDE SEQUENCE</scope>
    <source>
        <strain evidence="1">R07B-5</strain>
    </source>
</reference>
<protein>
    <submittedName>
        <fullName evidence="1">Uncharacterized protein</fullName>
    </submittedName>
</protein>
<evidence type="ECO:0000313" key="1">
    <source>
        <dbReference type="EMBL" id="KAK2188034.1"/>
    </source>
</evidence>
<keyword evidence="2" id="KW-1185">Reference proteome</keyword>
<dbReference type="AlphaFoldDB" id="A0AAD9P4R2"/>
<comment type="caution">
    <text evidence="1">The sequence shown here is derived from an EMBL/GenBank/DDBJ whole genome shotgun (WGS) entry which is preliminary data.</text>
</comment>
<dbReference type="Proteomes" id="UP001209878">
    <property type="component" value="Unassembled WGS sequence"/>
</dbReference>